<keyword evidence="6" id="KW-0368">Histidine biosynthesis</keyword>
<comment type="similarity">
    <text evidence="2">Belongs to the PHP hydrolase family. HisK subfamily.</text>
</comment>
<dbReference type="PANTHER" id="PTHR21039">
    <property type="entry name" value="HISTIDINOL PHOSPHATASE-RELATED"/>
    <property type="match status" value="1"/>
</dbReference>
<keyword evidence="10" id="KW-1185">Reference proteome</keyword>
<keyword evidence="4" id="KW-0028">Amino-acid biosynthesis</keyword>
<evidence type="ECO:0000256" key="2">
    <source>
        <dbReference type="ARBA" id="ARBA00009152"/>
    </source>
</evidence>
<organism evidence="9 10">
    <name type="scientific">Cudoniella acicularis</name>
    <dbReference type="NCBI Taxonomy" id="354080"/>
    <lineage>
        <taxon>Eukaryota</taxon>
        <taxon>Fungi</taxon>
        <taxon>Dikarya</taxon>
        <taxon>Ascomycota</taxon>
        <taxon>Pezizomycotina</taxon>
        <taxon>Leotiomycetes</taxon>
        <taxon>Helotiales</taxon>
        <taxon>Tricladiaceae</taxon>
        <taxon>Cudoniella</taxon>
    </lineage>
</organism>
<evidence type="ECO:0000256" key="4">
    <source>
        <dbReference type="ARBA" id="ARBA00022605"/>
    </source>
</evidence>
<evidence type="ECO:0000313" key="10">
    <source>
        <dbReference type="Proteomes" id="UP000566819"/>
    </source>
</evidence>
<evidence type="ECO:0000256" key="7">
    <source>
        <dbReference type="ARBA" id="ARBA00049158"/>
    </source>
</evidence>
<gene>
    <name evidence="9" type="ORF">G7Y89_g6955</name>
</gene>
<evidence type="ECO:0000259" key="8">
    <source>
        <dbReference type="Pfam" id="PF02811"/>
    </source>
</evidence>
<dbReference type="UniPathway" id="UPA00031">
    <property type="reaction ID" value="UER00013"/>
</dbReference>
<dbReference type="Proteomes" id="UP000566819">
    <property type="component" value="Unassembled WGS sequence"/>
</dbReference>
<dbReference type="OrthoDB" id="5957391at2759"/>
<dbReference type="Pfam" id="PF02811">
    <property type="entry name" value="PHP"/>
    <property type="match status" value="1"/>
</dbReference>
<name>A0A8H4W2J1_9HELO</name>
<dbReference type="NCBIfam" id="TIGR01856">
    <property type="entry name" value="hisJ_fam"/>
    <property type="match status" value="1"/>
</dbReference>
<reference evidence="9 10" key="1">
    <citation type="submission" date="2020-03" db="EMBL/GenBank/DDBJ databases">
        <title>Draft Genome Sequence of Cudoniella acicularis.</title>
        <authorList>
            <person name="Buettner E."/>
            <person name="Kellner H."/>
        </authorList>
    </citation>
    <scope>NUCLEOTIDE SEQUENCE [LARGE SCALE GENOMIC DNA]</scope>
    <source>
        <strain evidence="9 10">DSM 108380</strain>
    </source>
</reference>
<accession>A0A8H4W2J1</accession>
<dbReference type="SUPFAM" id="SSF89550">
    <property type="entry name" value="PHP domain-like"/>
    <property type="match status" value="1"/>
</dbReference>
<dbReference type="InterPro" id="IPR010140">
    <property type="entry name" value="Histidinol_P_phosphatase_HisJ"/>
</dbReference>
<sequence length="408" mass="45582">MAFSMHSHSGEFCPGHAKDNLEDVILTAIARGFQTFALTEHMPRTSDSDLYPEEISAGHTISLLQPRHDAFIEKALSLRAKYSSQIHLLIGFEAEWIRPSYSTLISTLSSSPSVDFFIGSVHHVHEIPIDYDKAIYAKAVAASSGSEEKLFEDYFDSQFEMLNATKPKVVGHFDLIRLLAEEPDKDLSSFPAIWKKVVRNLKIVVELGALLEVNSSALRKGLSEPYPRAEICREYLKAGGKLALSDDSHGIEQVGTNYTRVLEFLDGLGVEDVWTLESVDGKVKEKVVKILDVKASFKAQNLPHERHFKNAAAVDQYRQVKSLAIRFSFRNSSIFLHVVDVKSGLVVVKERITAFNRTGHDGISNGQFQWEPISALPSWVFMSLVNELVDTVDYGYRVVIGDSNYSGD</sequence>
<dbReference type="FunFam" id="3.20.20.140:FF:000059">
    <property type="entry name" value="Histidinol-phosphatase"/>
    <property type="match status" value="1"/>
</dbReference>
<evidence type="ECO:0000256" key="3">
    <source>
        <dbReference type="ARBA" id="ARBA00013085"/>
    </source>
</evidence>
<dbReference type="InterPro" id="IPR004013">
    <property type="entry name" value="PHP_dom"/>
</dbReference>
<keyword evidence="5" id="KW-0378">Hydrolase</keyword>
<dbReference type="Gene3D" id="3.20.20.140">
    <property type="entry name" value="Metal-dependent hydrolases"/>
    <property type="match status" value="1"/>
</dbReference>
<evidence type="ECO:0000256" key="5">
    <source>
        <dbReference type="ARBA" id="ARBA00022801"/>
    </source>
</evidence>
<comment type="caution">
    <text evidence="9">The sequence shown here is derived from an EMBL/GenBank/DDBJ whole genome shotgun (WGS) entry which is preliminary data.</text>
</comment>
<dbReference type="EMBL" id="JAAMPI010000469">
    <property type="protein sequence ID" value="KAF4631181.1"/>
    <property type="molecule type" value="Genomic_DNA"/>
</dbReference>
<comment type="pathway">
    <text evidence="1">Amino-acid biosynthesis; L-histidine biosynthesis; L-histidine from 5-phospho-alpha-D-ribose 1-diphosphate: step 8/9.</text>
</comment>
<feature type="domain" description="PHP" evidence="8">
    <location>
        <begin position="5"/>
        <end position="216"/>
    </location>
</feature>
<evidence type="ECO:0000313" key="9">
    <source>
        <dbReference type="EMBL" id="KAF4631181.1"/>
    </source>
</evidence>
<dbReference type="GO" id="GO:0005737">
    <property type="term" value="C:cytoplasm"/>
    <property type="evidence" value="ECO:0007669"/>
    <property type="project" value="TreeGrafter"/>
</dbReference>
<dbReference type="EC" id="3.1.3.15" evidence="3"/>
<dbReference type="PANTHER" id="PTHR21039:SF0">
    <property type="entry name" value="HISTIDINOL-PHOSPHATASE"/>
    <property type="match status" value="1"/>
</dbReference>
<proteinExistence type="inferred from homology"/>
<dbReference type="AlphaFoldDB" id="A0A8H4W2J1"/>
<dbReference type="GO" id="GO:0004401">
    <property type="term" value="F:histidinol-phosphatase activity"/>
    <property type="evidence" value="ECO:0007669"/>
    <property type="project" value="UniProtKB-EC"/>
</dbReference>
<protein>
    <recommendedName>
        <fullName evidence="3">histidinol-phosphatase</fullName>
        <ecNumber evidence="3">3.1.3.15</ecNumber>
    </recommendedName>
</protein>
<dbReference type="GO" id="GO:0000105">
    <property type="term" value="P:L-histidine biosynthetic process"/>
    <property type="evidence" value="ECO:0007669"/>
    <property type="project" value="UniProtKB-UniPathway"/>
</dbReference>
<comment type="catalytic activity">
    <reaction evidence="7">
        <text>L-histidinol phosphate + H2O = L-histidinol + phosphate</text>
        <dbReference type="Rhea" id="RHEA:14465"/>
        <dbReference type="ChEBI" id="CHEBI:15377"/>
        <dbReference type="ChEBI" id="CHEBI:43474"/>
        <dbReference type="ChEBI" id="CHEBI:57699"/>
        <dbReference type="ChEBI" id="CHEBI:57980"/>
        <dbReference type="EC" id="3.1.3.15"/>
    </reaction>
</comment>
<evidence type="ECO:0000256" key="1">
    <source>
        <dbReference type="ARBA" id="ARBA00004970"/>
    </source>
</evidence>
<dbReference type="CDD" id="cd12110">
    <property type="entry name" value="PHP_HisPPase_Hisj_like"/>
    <property type="match status" value="1"/>
</dbReference>
<dbReference type="InterPro" id="IPR016195">
    <property type="entry name" value="Pol/histidinol_Pase-like"/>
</dbReference>
<evidence type="ECO:0000256" key="6">
    <source>
        <dbReference type="ARBA" id="ARBA00023102"/>
    </source>
</evidence>